<name>A0ABT2CQR7_9ACTN</name>
<feature type="region of interest" description="Disordered" evidence="1">
    <location>
        <begin position="66"/>
        <end position="88"/>
    </location>
</feature>
<evidence type="ECO:0000313" key="3">
    <source>
        <dbReference type="Proteomes" id="UP001431313"/>
    </source>
</evidence>
<accession>A0ABT2CQR7</accession>
<gene>
    <name evidence="2" type="ORF">NX801_29855</name>
</gene>
<sequence length="88" mass="8972">MAGGGPEGPSQDSCPLRDWGCVSGVRRPSWQLLSSHRTSEGEVEYCRCSCAALVVLHRGELASFTCPPDDPAGALPPGGGVPGGPPSP</sequence>
<reference evidence="2" key="1">
    <citation type="submission" date="2022-08" db="EMBL/GenBank/DDBJ databases">
        <authorList>
            <person name="Somphong A."/>
            <person name="Phongsopitanun W."/>
        </authorList>
    </citation>
    <scope>NUCLEOTIDE SEQUENCE</scope>
    <source>
        <strain evidence="2">LP05-1</strain>
    </source>
</reference>
<protein>
    <submittedName>
        <fullName evidence="2">Uncharacterized protein</fullName>
    </submittedName>
</protein>
<organism evidence="2 3">
    <name type="scientific">Streptomyces pyxinae</name>
    <dbReference type="NCBI Taxonomy" id="2970734"/>
    <lineage>
        <taxon>Bacteria</taxon>
        <taxon>Bacillati</taxon>
        <taxon>Actinomycetota</taxon>
        <taxon>Actinomycetes</taxon>
        <taxon>Kitasatosporales</taxon>
        <taxon>Streptomycetaceae</taxon>
        <taxon>Streptomyces</taxon>
    </lineage>
</organism>
<keyword evidence="3" id="KW-1185">Reference proteome</keyword>
<dbReference type="EMBL" id="JANUGQ010000044">
    <property type="protein sequence ID" value="MCS0639768.1"/>
    <property type="molecule type" value="Genomic_DNA"/>
</dbReference>
<comment type="caution">
    <text evidence="2">The sequence shown here is derived from an EMBL/GenBank/DDBJ whole genome shotgun (WGS) entry which is preliminary data.</text>
</comment>
<dbReference type="Proteomes" id="UP001431313">
    <property type="component" value="Unassembled WGS sequence"/>
</dbReference>
<dbReference type="RefSeq" id="WP_258791093.1">
    <property type="nucleotide sequence ID" value="NZ_JANUGQ010000044.1"/>
</dbReference>
<proteinExistence type="predicted"/>
<evidence type="ECO:0000256" key="1">
    <source>
        <dbReference type="SAM" id="MobiDB-lite"/>
    </source>
</evidence>
<evidence type="ECO:0000313" key="2">
    <source>
        <dbReference type="EMBL" id="MCS0639768.1"/>
    </source>
</evidence>